<evidence type="ECO:0000313" key="1">
    <source>
        <dbReference type="EMBL" id="CAP53579.1"/>
    </source>
</evidence>
<accession>B0RYP3</accession>
<name>B0RYP3_XANCB</name>
<dbReference type="Proteomes" id="UP000001188">
    <property type="component" value="Chromosome"/>
</dbReference>
<proteinExistence type="predicted"/>
<organism evidence="1 2">
    <name type="scientific">Xanthomonas campestris pv. campestris (strain B100)</name>
    <dbReference type="NCBI Taxonomy" id="509169"/>
    <lineage>
        <taxon>Bacteria</taxon>
        <taxon>Pseudomonadati</taxon>
        <taxon>Pseudomonadota</taxon>
        <taxon>Gammaproteobacteria</taxon>
        <taxon>Lysobacterales</taxon>
        <taxon>Lysobacteraceae</taxon>
        <taxon>Xanthomonas</taxon>
    </lineage>
</organism>
<reference evidence="1 2" key="1">
    <citation type="journal article" date="2008" name="J. Biotechnol.">
        <title>The genome of Xanthomonas campestris pv. campestris B100 and its use for the reconstruction of metabolic pathways involved in xanthan biosynthesis.</title>
        <authorList>
            <person name="Vorholter F.J."/>
            <person name="Schneiker S."/>
            <person name="Goesmann A."/>
            <person name="Krause L."/>
            <person name="Bekel T."/>
            <person name="Kaiser O."/>
            <person name="Linke B."/>
            <person name="Patschkowski T."/>
            <person name="Ruckert C."/>
            <person name="Schmid J."/>
            <person name="Sidhu V.K."/>
            <person name="Sieber V."/>
            <person name="Tauch A."/>
            <person name="Watt S.A."/>
            <person name="Weisshaar B."/>
            <person name="Becker A."/>
            <person name="Niehaus K."/>
            <person name="Puhler A."/>
        </authorList>
    </citation>
    <scope>NUCLEOTIDE SEQUENCE [LARGE SCALE GENOMIC DNA]</scope>
    <source>
        <strain evidence="1 2">B100</strain>
    </source>
</reference>
<dbReference type="EMBL" id="AM920689">
    <property type="protein sequence ID" value="CAP53579.1"/>
    <property type="molecule type" value="Genomic_DNA"/>
</dbReference>
<gene>
    <name evidence="1" type="ORF">XCCB100_4210</name>
</gene>
<dbReference type="KEGG" id="xca:xcc-b100_4210"/>
<dbReference type="HOGENOM" id="CLU_071606_0_0_6"/>
<dbReference type="AlphaFoldDB" id="B0RYP3"/>
<protein>
    <submittedName>
        <fullName evidence="1">Uncharacterized protein</fullName>
    </submittedName>
</protein>
<evidence type="ECO:0000313" key="2">
    <source>
        <dbReference type="Proteomes" id="UP000001188"/>
    </source>
</evidence>
<sequence>MPYRAQVRSYDEMLRLKRNTRDRLPALRRPMIGAAYADHVCAHSSDAAAHSPHPTCHALSLVQDRQQACVYAPRAPVRCLTGAPPAVRRHPLLNRRVEGIAMGLWDRLFGRKTPATPPPAAAQAAPAADADAAADIDPQLQPALALFQQGDHVGAYNAAVAHLDVGADAHRLCAISLSALGRYHEAFPHWLALFEAEQSAHNALQLATTSVMCNEIDRGEAWLMKFDQLNEQERATSPATARTNFLSALTQSGHGEHALPHLEWLREAYAGMSITDGHFLFVRGLPFFETFLERSTPLLRVCLPADALADWYLQMQPALDAPGQAAVAAHVASLQ</sequence>